<organism evidence="2 3">
    <name type="scientific">Trichogramma kaykai</name>
    <dbReference type="NCBI Taxonomy" id="54128"/>
    <lineage>
        <taxon>Eukaryota</taxon>
        <taxon>Metazoa</taxon>
        <taxon>Ecdysozoa</taxon>
        <taxon>Arthropoda</taxon>
        <taxon>Hexapoda</taxon>
        <taxon>Insecta</taxon>
        <taxon>Pterygota</taxon>
        <taxon>Neoptera</taxon>
        <taxon>Endopterygota</taxon>
        <taxon>Hymenoptera</taxon>
        <taxon>Apocrita</taxon>
        <taxon>Proctotrupomorpha</taxon>
        <taxon>Chalcidoidea</taxon>
        <taxon>Trichogrammatidae</taxon>
        <taxon>Trichogramma</taxon>
    </lineage>
</organism>
<dbReference type="Gene3D" id="3.90.70.120">
    <property type="match status" value="2"/>
</dbReference>
<gene>
    <name evidence="2" type="ORF">TKK_009853</name>
</gene>
<evidence type="ECO:0000256" key="1">
    <source>
        <dbReference type="SAM" id="MobiDB-lite"/>
    </source>
</evidence>
<dbReference type="Proteomes" id="UP001627154">
    <property type="component" value="Unassembled WGS sequence"/>
</dbReference>
<reference evidence="2 3" key="1">
    <citation type="journal article" date="2024" name="bioRxiv">
        <title>A reference genome for Trichogramma kaykai: A tiny desert-dwelling parasitoid wasp with competing sex-ratio distorters.</title>
        <authorList>
            <person name="Culotta J."/>
            <person name="Lindsey A.R."/>
        </authorList>
    </citation>
    <scope>NUCLEOTIDE SEQUENCE [LARGE SCALE GENOMIC DNA]</scope>
    <source>
        <strain evidence="2 3">KSX58</strain>
    </source>
</reference>
<feature type="compositionally biased region" description="Basic and acidic residues" evidence="1">
    <location>
        <begin position="126"/>
        <end position="143"/>
    </location>
</feature>
<protein>
    <submittedName>
        <fullName evidence="2">Uncharacterized protein</fullName>
    </submittedName>
</protein>
<proteinExistence type="predicted"/>
<name>A0ABD2WSY9_9HYME</name>
<sequence>MDTRAVPARGILQASVSQENVHELLKVAPHERYQSTATCVMAVGATLLHDPSTWTKGILDTILIWGYQLHQQVTSGGDSESFDIDGSTIHFVLKQFASVKPGTTKWFQINEEEARKKAEAIKKAEAMKTEEQKQKEREEKENQYVEEEEEEGYTLRPDQNKISDLREILMKCLKRFFKGSINSMILRIDRFTVAIWRSGSAYFIFDPMPRDDRGLILPPFEDGTACVIWYCALEPLVALIIGNFPGTTWSSIDIHQIRVWIPQAREDVVPQPLIEIVDRTMRTHLDALVRRGELFVPQVRAKNPYHRPLLEPVVELMDPYWRLIPNWRITVMIDDVEIIKLINPRVLQASSLHLASEALPQTVRNKQSSAVALVALALARMQSPLTWSGRTLDYIIHNGSALHAEHQLEEGRLVEQQLDVAQLPRSLQLGANLRLQARRLQYSQGCSWKGGNTALARCLEQHFDGLPSSDYGILELESDIGHRFAMAIIHSEDRYYAFDPTPSNRLMTKEKEKAAMFQCRSARELAKTIYAVFSNNIAKEALGVLAFQSYMVYAFDISPRFD</sequence>
<feature type="region of interest" description="Disordered" evidence="1">
    <location>
        <begin position="126"/>
        <end position="152"/>
    </location>
</feature>
<dbReference type="PANTHER" id="PTHR40552:SF6">
    <property type="entry name" value="FI09606P-RELATED"/>
    <property type="match status" value="1"/>
</dbReference>
<dbReference type="AlphaFoldDB" id="A0ABD2WSY9"/>
<comment type="caution">
    <text evidence="2">The sequence shown here is derived from an EMBL/GenBank/DDBJ whole genome shotgun (WGS) entry which is preliminary data.</text>
</comment>
<dbReference type="PANTHER" id="PTHR40552">
    <property type="entry name" value="AT05186P-RELATED"/>
    <property type="match status" value="1"/>
</dbReference>
<accession>A0ABD2WSY9</accession>
<keyword evidence="3" id="KW-1185">Reference proteome</keyword>
<evidence type="ECO:0000313" key="2">
    <source>
        <dbReference type="EMBL" id="KAL3395975.1"/>
    </source>
</evidence>
<evidence type="ECO:0000313" key="3">
    <source>
        <dbReference type="Proteomes" id="UP001627154"/>
    </source>
</evidence>
<dbReference type="EMBL" id="JBJJXI010000074">
    <property type="protein sequence ID" value="KAL3395975.1"/>
    <property type="molecule type" value="Genomic_DNA"/>
</dbReference>